<evidence type="ECO:0000313" key="7">
    <source>
        <dbReference type="Proteomes" id="UP000219356"/>
    </source>
</evidence>
<evidence type="ECO:0000256" key="1">
    <source>
        <dbReference type="ARBA" id="ARBA00004370"/>
    </source>
</evidence>
<gene>
    <name evidence="6" type="ORF">SAMN05421503_1410</name>
</gene>
<evidence type="ECO:0000256" key="3">
    <source>
        <dbReference type="ARBA" id="ARBA00022989"/>
    </source>
</evidence>
<evidence type="ECO:0000256" key="2">
    <source>
        <dbReference type="ARBA" id="ARBA00022692"/>
    </source>
</evidence>
<keyword evidence="3 5" id="KW-1133">Transmembrane helix</keyword>
<organism evidence="6 7">
    <name type="scientific">Terribacillus aidingensis</name>
    <dbReference type="NCBI Taxonomy" id="586416"/>
    <lineage>
        <taxon>Bacteria</taxon>
        <taxon>Bacillati</taxon>
        <taxon>Bacillota</taxon>
        <taxon>Bacilli</taxon>
        <taxon>Bacillales</taxon>
        <taxon>Bacillaceae</taxon>
        <taxon>Terribacillus</taxon>
    </lineage>
</organism>
<dbReference type="RefSeq" id="WP_097040639.1">
    <property type="nucleotide sequence ID" value="NZ_OBEK01000002.1"/>
</dbReference>
<sequence length="79" mass="8546">MDKGTIIRSIVLIIALANQLLMANGLTPIPGTEDVWGEVLATIFTVIAAGIAWFKNNYVTAKGQMQKEALQKDGLTKTE</sequence>
<keyword evidence="4 5" id="KW-0472">Membrane</keyword>
<name>A0A285NLV3_9BACI</name>
<reference evidence="7" key="1">
    <citation type="submission" date="2017-09" db="EMBL/GenBank/DDBJ databases">
        <authorList>
            <person name="Varghese N."/>
            <person name="Submissions S."/>
        </authorList>
    </citation>
    <scope>NUCLEOTIDE SEQUENCE [LARGE SCALE GENOMIC DNA]</scope>
    <source>
        <strain evidence="7">CGMCC 1.8913</strain>
    </source>
</reference>
<evidence type="ECO:0000313" key="6">
    <source>
        <dbReference type="EMBL" id="SNZ09903.1"/>
    </source>
</evidence>
<dbReference type="AlphaFoldDB" id="A0A285NLV3"/>
<evidence type="ECO:0000256" key="4">
    <source>
        <dbReference type="ARBA" id="ARBA00023136"/>
    </source>
</evidence>
<dbReference type="EMBL" id="OBEK01000002">
    <property type="protein sequence ID" value="SNZ09903.1"/>
    <property type="molecule type" value="Genomic_DNA"/>
</dbReference>
<keyword evidence="2 5" id="KW-0812">Transmembrane</keyword>
<dbReference type="GO" id="GO:0016020">
    <property type="term" value="C:membrane"/>
    <property type="evidence" value="ECO:0007669"/>
    <property type="project" value="UniProtKB-SubCell"/>
</dbReference>
<protein>
    <submittedName>
        <fullName evidence="6">Holin, SPP1 family</fullName>
    </submittedName>
</protein>
<dbReference type="InterPro" id="IPR006479">
    <property type="entry name" value="Holin"/>
</dbReference>
<dbReference type="OrthoDB" id="2405362at2"/>
<evidence type="ECO:0000256" key="5">
    <source>
        <dbReference type="SAM" id="Phobius"/>
    </source>
</evidence>
<dbReference type="NCBIfam" id="TIGR01592">
    <property type="entry name" value="holin_SPP1"/>
    <property type="match status" value="1"/>
</dbReference>
<dbReference type="Pfam" id="PF04688">
    <property type="entry name" value="Holin_SPP1"/>
    <property type="match status" value="1"/>
</dbReference>
<comment type="subcellular location">
    <subcellularLocation>
        <location evidence="1">Membrane</location>
    </subcellularLocation>
</comment>
<accession>A0A285NLV3</accession>
<keyword evidence="7" id="KW-1185">Reference proteome</keyword>
<dbReference type="Proteomes" id="UP000219356">
    <property type="component" value="Unassembled WGS sequence"/>
</dbReference>
<feature type="transmembrane region" description="Helical" evidence="5">
    <location>
        <begin position="35"/>
        <end position="54"/>
    </location>
</feature>
<proteinExistence type="predicted"/>